<dbReference type="RefSeq" id="WP_057630784.1">
    <property type="nucleotide sequence ID" value="NZ_LDJJ01000090.1"/>
</dbReference>
<feature type="chain" id="PRO_5006393117" evidence="2">
    <location>
        <begin position="20"/>
        <end position="426"/>
    </location>
</feature>
<evidence type="ECO:0000256" key="1">
    <source>
        <dbReference type="ARBA" id="ARBA00007613"/>
    </source>
</evidence>
<dbReference type="PANTHER" id="PTHR30203:SF24">
    <property type="entry name" value="BLR4935 PROTEIN"/>
    <property type="match status" value="1"/>
</dbReference>
<comment type="similarity">
    <text evidence="1">Belongs to the outer membrane factor (OMF) (TC 1.B.17) family.</text>
</comment>
<proteinExistence type="inferred from homology"/>
<dbReference type="GO" id="GO:0015562">
    <property type="term" value="F:efflux transmembrane transporter activity"/>
    <property type="evidence" value="ECO:0007669"/>
    <property type="project" value="InterPro"/>
</dbReference>
<reference evidence="3 4" key="1">
    <citation type="submission" date="2015-05" db="EMBL/GenBank/DDBJ databases">
        <title>Genome sequencing and analysis of members of genus Stenotrophomonas.</title>
        <authorList>
            <person name="Patil P.P."/>
            <person name="Midha S."/>
            <person name="Patil P.B."/>
        </authorList>
    </citation>
    <scope>NUCLEOTIDE SEQUENCE [LARGE SCALE GENOMIC DNA]</scope>
    <source>
        <strain evidence="3 4">DSM 18941</strain>
    </source>
</reference>
<accession>A0A0R0BWX4</accession>
<gene>
    <name evidence="3" type="ORF">ABB27_18690</name>
</gene>
<feature type="signal peptide" evidence="2">
    <location>
        <begin position="1"/>
        <end position="19"/>
    </location>
</feature>
<dbReference type="Proteomes" id="UP000051863">
    <property type="component" value="Unassembled WGS sequence"/>
</dbReference>
<dbReference type="PATRIC" id="fig|405446.3.peg.3945"/>
<dbReference type="EMBL" id="LDJJ01000090">
    <property type="protein sequence ID" value="KRG62063.1"/>
    <property type="molecule type" value="Genomic_DNA"/>
</dbReference>
<protein>
    <submittedName>
        <fullName evidence="3">Cation transporter</fullName>
    </submittedName>
</protein>
<dbReference type="Pfam" id="PF02321">
    <property type="entry name" value="OEP"/>
    <property type="match status" value="1"/>
</dbReference>
<dbReference type="OrthoDB" id="9791261at2"/>
<comment type="caution">
    <text evidence="3">The sequence shown here is derived from an EMBL/GenBank/DDBJ whole genome shotgun (WGS) entry which is preliminary data.</text>
</comment>
<dbReference type="PANTHER" id="PTHR30203">
    <property type="entry name" value="OUTER MEMBRANE CATION EFFLUX PROTEIN"/>
    <property type="match status" value="1"/>
</dbReference>
<keyword evidence="2" id="KW-0732">Signal</keyword>
<keyword evidence="4" id="KW-1185">Reference proteome</keyword>
<dbReference type="InterPro" id="IPR010131">
    <property type="entry name" value="MdtP/NodT-like"/>
</dbReference>
<organism evidence="3 4">
    <name type="scientific">Stenotrophomonas terrae</name>
    <dbReference type="NCBI Taxonomy" id="405446"/>
    <lineage>
        <taxon>Bacteria</taxon>
        <taxon>Pseudomonadati</taxon>
        <taxon>Pseudomonadota</taxon>
        <taxon>Gammaproteobacteria</taxon>
        <taxon>Lysobacterales</taxon>
        <taxon>Lysobacteraceae</taxon>
        <taxon>Stenotrophomonas</taxon>
    </lineage>
</organism>
<dbReference type="SUPFAM" id="SSF56954">
    <property type="entry name" value="Outer membrane efflux proteins (OEP)"/>
    <property type="match status" value="1"/>
</dbReference>
<dbReference type="AlphaFoldDB" id="A0A0R0BWX4"/>
<evidence type="ECO:0000256" key="2">
    <source>
        <dbReference type="SAM" id="SignalP"/>
    </source>
</evidence>
<dbReference type="InterPro" id="IPR003423">
    <property type="entry name" value="OMP_efflux"/>
</dbReference>
<sequence length="426" mass="46535">MWMRLAAVVAFALVPRAYAQAPASAVPLTLDDAIVRVALDHPELRLIDAQRPVLEARRDAALLRPPMQLGVELENLLGSGDTRGVQGAEATVSLSGVLERGDKLDARRMLAQANIDALAPQRATARLDLLAEAARRYLAVAHAQSALQIANTDIEQRRRAIDAARLRLQAGASPESVLFTAQAMLAQAELDRDRAIEQASAARLSLAALWGARTPDFNAVSGDALQLPALRDFALLNDDLQRAPELAELLGEQRIREAQLQLVRTRSRPDWSWQAGVRNSRADNATSLVGGFSIPLGSARRAAPEIREAEADLALLPYQRQARQQQLYATLAEAHGRYVTARLEVQRMQADVLPQLQKAERAAERAWRAGAASYMEWAQLQAMRIEARQRQLDAAIAAHTALIEIQRLTGQGMLATDATVAVENAR</sequence>
<evidence type="ECO:0000313" key="3">
    <source>
        <dbReference type="EMBL" id="KRG62063.1"/>
    </source>
</evidence>
<dbReference type="Gene3D" id="1.20.1600.10">
    <property type="entry name" value="Outer membrane efflux proteins (OEP)"/>
    <property type="match status" value="1"/>
</dbReference>
<evidence type="ECO:0000313" key="4">
    <source>
        <dbReference type="Proteomes" id="UP000051863"/>
    </source>
</evidence>
<name>A0A0R0BWX4_9GAMM</name>